<dbReference type="CDD" id="cd06971">
    <property type="entry name" value="PgpA"/>
    <property type="match status" value="1"/>
</dbReference>
<accession>A0ABX7MBI1</accession>
<dbReference type="RefSeq" id="WP_172202612.1">
    <property type="nucleotide sequence ID" value="NZ_CP071060.1"/>
</dbReference>
<dbReference type="Proteomes" id="UP000663570">
    <property type="component" value="Chromosome"/>
</dbReference>
<evidence type="ECO:0000259" key="3">
    <source>
        <dbReference type="Pfam" id="PF04608"/>
    </source>
</evidence>
<dbReference type="SUPFAM" id="SSF101307">
    <property type="entry name" value="YutG-like"/>
    <property type="match status" value="1"/>
</dbReference>
<evidence type="ECO:0000313" key="4">
    <source>
        <dbReference type="EMBL" id="QSI79092.1"/>
    </source>
</evidence>
<organism evidence="4 5">
    <name type="scientific">Niveibacterium microcysteis</name>
    <dbReference type="NCBI Taxonomy" id="2811415"/>
    <lineage>
        <taxon>Bacteria</taxon>
        <taxon>Pseudomonadati</taxon>
        <taxon>Pseudomonadota</taxon>
        <taxon>Betaproteobacteria</taxon>
        <taxon>Rhodocyclales</taxon>
        <taxon>Rhodocyclaceae</taxon>
        <taxon>Niveibacterium</taxon>
    </lineage>
</organism>
<keyword evidence="1" id="KW-1208">Phospholipid metabolism</keyword>
<dbReference type="PANTHER" id="PTHR36305">
    <property type="entry name" value="PHOSPHATIDYLGLYCEROPHOSPHATASE A"/>
    <property type="match status" value="1"/>
</dbReference>
<sequence>MRPTVRFLFAHPAHFLALGFGSGLAPKAPGTFGTLAAWALYPMLRGLFHTEWSFLLFLAWCFVLGAFAIEVTGRKLGEIDHGGIVWDEFVAMWLVLFFTPAGLLWQLLAFVLFRGFDIVKPPPIRQCDARFKHGLGVMFDDLLAAGYALLVLAILKRLIG</sequence>
<evidence type="ECO:0000313" key="5">
    <source>
        <dbReference type="Proteomes" id="UP000663570"/>
    </source>
</evidence>
<comment type="subcellular location">
    <subcellularLocation>
        <location evidence="1">Cell inner membrane</location>
        <topology evidence="1">Multi-pass membrane protein</topology>
    </subcellularLocation>
</comment>
<feature type="transmembrane region" description="Helical" evidence="2">
    <location>
        <begin position="52"/>
        <end position="69"/>
    </location>
</feature>
<keyword evidence="1 2" id="KW-0812">Transmembrane</keyword>
<keyword evidence="1" id="KW-0997">Cell inner membrane</keyword>
<dbReference type="InterPro" id="IPR007686">
    <property type="entry name" value="YutG/PgpA"/>
</dbReference>
<comment type="function">
    <text evidence="1">Lipid phosphatase which dephosphorylates phosphatidylglycerophosphate (PGP) to phosphatidylglycerol (PG).</text>
</comment>
<proteinExistence type="predicted"/>
<feature type="transmembrane region" description="Helical" evidence="2">
    <location>
        <begin position="90"/>
        <end position="113"/>
    </location>
</feature>
<evidence type="ECO:0000256" key="2">
    <source>
        <dbReference type="SAM" id="Phobius"/>
    </source>
</evidence>
<dbReference type="PIRSF" id="PIRSF006162">
    <property type="entry name" value="PgpA"/>
    <property type="match status" value="1"/>
</dbReference>
<keyword evidence="1" id="KW-0595">Phospholipid degradation</keyword>
<keyword evidence="1 2" id="KW-0472">Membrane</keyword>
<protein>
    <recommendedName>
        <fullName evidence="1">Phosphatidylglycerophosphatase A</fullName>
        <ecNumber evidence="1">3.1.3.27</ecNumber>
    </recommendedName>
    <alternativeName>
        <fullName evidence="1">Phosphatidylglycerolphosphate phosphatase A</fullName>
    </alternativeName>
</protein>
<reference evidence="4 5" key="1">
    <citation type="submission" date="2021-02" db="EMBL/GenBank/DDBJ databases">
        <title>Niveibacterium changnyeongensis HC41.</title>
        <authorList>
            <person name="Kang M."/>
        </authorList>
    </citation>
    <scope>NUCLEOTIDE SEQUENCE [LARGE SCALE GENOMIC DNA]</scope>
    <source>
        <strain evidence="4 5">HC41</strain>
    </source>
</reference>
<dbReference type="InterPro" id="IPR036681">
    <property type="entry name" value="PgpA-like_sf"/>
</dbReference>
<keyword evidence="1" id="KW-0442">Lipid degradation</keyword>
<keyword evidence="5" id="KW-1185">Reference proteome</keyword>
<feature type="domain" description="YutG/PgpA" evidence="3">
    <location>
        <begin position="16"/>
        <end position="155"/>
    </location>
</feature>
<keyword evidence="1" id="KW-0443">Lipid metabolism</keyword>
<keyword evidence="1" id="KW-1003">Cell membrane</keyword>
<keyword evidence="1" id="KW-0479">Metal-binding</keyword>
<feature type="transmembrane region" description="Helical" evidence="2">
    <location>
        <begin position="133"/>
        <end position="155"/>
    </location>
</feature>
<dbReference type="InterPro" id="IPR026037">
    <property type="entry name" value="PgpA"/>
</dbReference>
<dbReference type="PANTHER" id="PTHR36305:SF1">
    <property type="entry name" value="PHOSPHATIDYLGLYCEROPHOSPHATASE A"/>
    <property type="match status" value="1"/>
</dbReference>
<dbReference type="EMBL" id="CP071060">
    <property type="protein sequence ID" value="QSI79092.1"/>
    <property type="molecule type" value="Genomic_DNA"/>
</dbReference>
<evidence type="ECO:0000256" key="1">
    <source>
        <dbReference type="PIRNR" id="PIRNR006162"/>
    </source>
</evidence>
<gene>
    <name evidence="4" type="ORF">JY500_02075</name>
</gene>
<comment type="pathway">
    <text evidence="1">Phospholipid metabolism; phosphatidylglycerol biosynthesis; phosphatidylglycerol from CDP-diacylglycerol: step 2/2.</text>
</comment>
<keyword evidence="1" id="KW-0460">Magnesium</keyword>
<keyword evidence="2" id="KW-1133">Transmembrane helix</keyword>
<name>A0ABX7MBI1_9RHOO</name>
<keyword evidence="1" id="KW-0378">Hydrolase</keyword>
<dbReference type="Pfam" id="PF04608">
    <property type="entry name" value="PgpA"/>
    <property type="match status" value="1"/>
</dbReference>
<dbReference type="EC" id="3.1.3.27" evidence="1"/>
<comment type="cofactor">
    <cofactor evidence="1">
        <name>Mg(2+)</name>
        <dbReference type="ChEBI" id="CHEBI:18420"/>
    </cofactor>
</comment>
<comment type="catalytic activity">
    <reaction evidence="1">
        <text>a 1,2-diacyl-sn-glycero-3-phospho-(1'-sn-glycero-3'-phosphate) + H2O = a 1,2-diacyl-sn-glycero-3-phospho-(1'-sn-glycerol) + phosphate</text>
        <dbReference type="Rhea" id="RHEA:33751"/>
        <dbReference type="ChEBI" id="CHEBI:15377"/>
        <dbReference type="ChEBI" id="CHEBI:43474"/>
        <dbReference type="ChEBI" id="CHEBI:60110"/>
        <dbReference type="ChEBI" id="CHEBI:64716"/>
        <dbReference type="EC" id="3.1.3.27"/>
    </reaction>
</comment>